<keyword evidence="3" id="KW-0808">Transferase</keyword>
<reference evidence="3 4" key="1">
    <citation type="submission" date="2021-05" db="EMBL/GenBank/DDBJ databases">
        <title>The draft genome of Geobacter pelophilus DSM 12255.</title>
        <authorList>
            <person name="Xu Z."/>
            <person name="Masuda Y."/>
            <person name="Itoh H."/>
            <person name="Senoo K."/>
        </authorList>
    </citation>
    <scope>NUCLEOTIDE SEQUENCE [LARGE SCALE GENOMIC DNA]</scope>
    <source>
        <strain evidence="3 4">DSM 12255</strain>
    </source>
</reference>
<dbReference type="Gene3D" id="3.30.565.10">
    <property type="entry name" value="Histidine kinase-like ATPase, C-terminal domain"/>
    <property type="match status" value="1"/>
</dbReference>
<keyword evidence="1" id="KW-1133">Transmembrane helix</keyword>
<keyword evidence="4" id="KW-1185">Reference proteome</keyword>
<comment type="caution">
    <text evidence="3">The sequence shown here is derived from an EMBL/GenBank/DDBJ whole genome shotgun (WGS) entry which is preliminary data.</text>
</comment>
<evidence type="ECO:0000259" key="2">
    <source>
        <dbReference type="PROSITE" id="PS50109"/>
    </source>
</evidence>
<proteinExistence type="predicted"/>
<gene>
    <name evidence="3" type="ORF">KI809_17680</name>
</gene>
<keyword evidence="1" id="KW-0812">Transmembrane</keyword>
<keyword evidence="3" id="KW-0418">Kinase</keyword>
<keyword evidence="1" id="KW-0472">Membrane</keyword>
<dbReference type="InterPro" id="IPR036890">
    <property type="entry name" value="HATPase_C_sf"/>
</dbReference>
<dbReference type="EMBL" id="JAHCVJ010000009">
    <property type="protein sequence ID" value="MBT0666145.1"/>
    <property type="molecule type" value="Genomic_DNA"/>
</dbReference>
<dbReference type="Pfam" id="PF02518">
    <property type="entry name" value="HATPase_c"/>
    <property type="match status" value="1"/>
</dbReference>
<dbReference type="SMART" id="SM00387">
    <property type="entry name" value="HATPase_c"/>
    <property type="match status" value="1"/>
</dbReference>
<evidence type="ECO:0000313" key="3">
    <source>
        <dbReference type="EMBL" id="MBT0666145.1"/>
    </source>
</evidence>
<organism evidence="3 4">
    <name type="scientific">Geoanaerobacter pelophilus</name>
    <dbReference type="NCBI Taxonomy" id="60036"/>
    <lineage>
        <taxon>Bacteria</taxon>
        <taxon>Pseudomonadati</taxon>
        <taxon>Thermodesulfobacteriota</taxon>
        <taxon>Desulfuromonadia</taxon>
        <taxon>Geobacterales</taxon>
        <taxon>Geobacteraceae</taxon>
        <taxon>Geoanaerobacter</taxon>
    </lineage>
</organism>
<feature type="transmembrane region" description="Helical" evidence="1">
    <location>
        <begin position="76"/>
        <end position="96"/>
    </location>
</feature>
<dbReference type="AlphaFoldDB" id="A0AAW4LC42"/>
<dbReference type="RefSeq" id="WP_214172919.1">
    <property type="nucleotide sequence ID" value="NZ_JAHCVJ010000009.1"/>
</dbReference>
<sequence>MKGRTGIYRLQSWLGEAGQALSQTSGRLFLTNFLSGALVAGSVYLLGQTVLPDLLLGWGIKVLLLCRYALAEYRTLQFPAGLIIAVYLLASAFAAASCTYIRSAAAMAGLNSLLAGLLLYSGWRGHLPFILTLGLALVIVLITLAALLDNLLRGRSLRRASRQAVDKQQSEAAILRHITHSVCPTVQTALSPVLAVTELVRQDPLLDRIVARRRDGSDERVSDALATAITSLEQIRDILVSTEDIFNNRLDEQDFSEIDLRELFNREILPLYSHCRFTVRVSFGDVRSVRLHRSSFIHAIRNLLRNAELHAFPDGFEQQGPLFASFAISRTARQLVIAYENNGVPLPPDFTARDFLAFGRKGKNSPGKGLGGAWVDKFLELHNGSFTIEGTNPVRFRMVLPIRR</sequence>
<feature type="transmembrane region" description="Helical" evidence="1">
    <location>
        <begin position="129"/>
        <end position="152"/>
    </location>
</feature>
<feature type="transmembrane region" description="Helical" evidence="1">
    <location>
        <begin position="28"/>
        <end position="47"/>
    </location>
</feature>
<dbReference type="Proteomes" id="UP000811899">
    <property type="component" value="Unassembled WGS sequence"/>
</dbReference>
<evidence type="ECO:0000313" key="4">
    <source>
        <dbReference type="Proteomes" id="UP000811899"/>
    </source>
</evidence>
<accession>A0AAW4LC42</accession>
<evidence type="ECO:0000256" key="1">
    <source>
        <dbReference type="SAM" id="Phobius"/>
    </source>
</evidence>
<feature type="domain" description="Histidine kinase" evidence="2">
    <location>
        <begin position="181"/>
        <end position="404"/>
    </location>
</feature>
<dbReference type="GO" id="GO:0016301">
    <property type="term" value="F:kinase activity"/>
    <property type="evidence" value="ECO:0007669"/>
    <property type="project" value="UniProtKB-KW"/>
</dbReference>
<dbReference type="InterPro" id="IPR005467">
    <property type="entry name" value="His_kinase_dom"/>
</dbReference>
<dbReference type="SUPFAM" id="SSF55874">
    <property type="entry name" value="ATPase domain of HSP90 chaperone/DNA topoisomerase II/histidine kinase"/>
    <property type="match status" value="1"/>
</dbReference>
<protein>
    <submittedName>
        <fullName evidence="3">Sensor histidine kinase</fullName>
    </submittedName>
</protein>
<name>A0AAW4LC42_9BACT</name>
<dbReference type="PROSITE" id="PS50109">
    <property type="entry name" value="HIS_KIN"/>
    <property type="match status" value="1"/>
</dbReference>
<feature type="transmembrane region" description="Helical" evidence="1">
    <location>
        <begin position="54"/>
        <end position="70"/>
    </location>
</feature>
<dbReference type="InterPro" id="IPR003594">
    <property type="entry name" value="HATPase_dom"/>
</dbReference>